<organism evidence="1 2">
    <name type="scientific">Agrobacterium rosae</name>
    <dbReference type="NCBI Taxonomy" id="1972867"/>
    <lineage>
        <taxon>Bacteria</taxon>
        <taxon>Pseudomonadati</taxon>
        <taxon>Pseudomonadota</taxon>
        <taxon>Alphaproteobacteria</taxon>
        <taxon>Hyphomicrobiales</taxon>
        <taxon>Rhizobiaceae</taxon>
        <taxon>Rhizobium/Agrobacterium group</taxon>
        <taxon>Agrobacterium</taxon>
    </lineage>
</organism>
<evidence type="ECO:0000313" key="1">
    <source>
        <dbReference type="EMBL" id="MDX8332605.1"/>
    </source>
</evidence>
<evidence type="ECO:0000313" key="2">
    <source>
        <dbReference type="Proteomes" id="UP001277561"/>
    </source>
</evidence>
<dbReference type="InterPro" id="IPR027417">
    <property type="entry name" value="P-loop_NTPase"/>
</dbReference>
<sequence length="1640" mass="179123">MSSDASTTALVAGGRATEAGMDFQAQVGTWFAAHLLARLPVGGRFGMANTALPIELRLETGEGLDDISIGDDDGGRIDIQCKTSAGLSQSATSPLAKTIAQLVKTVTDKRAAGKPIDRSRSRAVLAVAADAPRSLDNIERACRAFDMGGQWATTKAQRNKAEGDALDLFELHARSAWLTHASVQPSEDDLLTIARMFRIARFSMDEGADNWREASAILGSRLYGSPANGDAPLRDLKAIVRGLISSGAPADRAGLIGALRLRGHNDVGAPNFEADLARVEATTVAELDRLSGHTRLPLGQGISIQRQSDSPLSAAVSSGSLIVIGEPGAGKTGALVAMAQAQRDAGTKVVFLSVDRFPGIGTTADLQSELQLQRPLCEVLCAAPGSSPKLLIVDALDAARGGPAEGVFAQLIEAMAASQNASWTVVASIRTFDLKNGRRFRNSIPGPPPNADYADASLGNVRHFQIPRLTDADLDLAGNTEVQLGGLLAAAPQKLRDLLHNVFNLSLAAQLLTDGANPESIRGVSTQSDMIDAYEDHRLIGNPMRQAAAATVEQMTRRRRLAVRKVSVHHDRVDDVVQSGVLAEAGDLVSFSHHVVFDHVAGRFFLEWDDQDLLIGQLGGDSSIALMLAPALRFAVERLWRGDRSGKPAVWRLVADIYSTAEVDPVLANVALRSAIEGVHSREDIAGLMELISSRSAQPATATMLSRLARFVGLSVDTVGSIPREEALAWAQVAEASILPGTRELSDATRFLLHMLFERCDLSDPTIATVFGRASRALLTFAWATEPSMQQTATGAIRFVGKSFGSDPVASRLLLDHILRDPHFSSYADREATWLAEQIMPIARCDQDFAVEIARVLFSRDIDDDSISHFGGRPSRIMALSSNRKQDYRHSRYNLGRHVPDLLELSAYLGTRVVIESALKEIDREMPIGEQREQVSIPSRPTFDLLGREYALNAWDQPGGRGDSDQNALVQFVAFLRGCSVGAFEGSIGAAACGYTSPAVWARLLGIGAERVAETADLLWPYASNPTVMAHEDTVRDATRFTAAAYPSRSLEERAAFETVALREDLFEDEREQRWWRHALSRFLSQADVDMLATDAMRSLRAELAEAGELTENTPLRSFSIRSGSNRSVTRSLMAGRGVNVDQGIDAQMIAQSEALHDLVGQTPSTSEAPALAALWDVTQATIAMYDEHAGDLNAEVEQPVWGHISNAVERIASSEAYVPGSNVMPPLATFLALVRRLWLSRFPEPRDSDGSGLSWGNWEVRIYAAQAYVALANRFGADHGEILDMIEASLADPVAQVRLQAARSLQVLSRVAPERMWPLADTIARNETHSNILASFLTHFLFQFAWHEVERCEAIIEVVLERHNTLDDVDGTGKDEVGSSLGQLAAQLWVQQEREAALRWLETWTQDLSVHREELRSFISMLRHSFFARYSATDVQDVAICDRSQRAAMLVLEACSAASIRSHTLVVVDNVQGTARDAAIETYRVAEDLIHHLMNQLYFGSGAHHENHDPAPGLPNFDAMRLFLADYRPMLDLLANSHEPSTHHHLVELYEYLIPADPEGVFAALHYVLIGPAAREHYHHEDLASGAIVRMITRYIADHRSIFEDNERRAALVEILRLFSEVGWSEALRLLYDLPDLLR</sequence>
<dbReference type="InterPro" id="IPR016024">
    <property type="entry name" value="ARM-type_fold"/>
</dbReference>
<dbReference type="InterPro" id="IPR011989">
    <property type="entry name" value="ARM-like"/>
</dbReference>
<dbReference type="Gene3D" id="3.40.50.300">
    <property type="entry name" value="P-loop containing nucleotide triphosphate hydrolases"/>
    <property type="match status" value="1"/>
</dbReference>
<dbReference type="SUPFAM" id="SSF52540">
    <property type="entry name" value="P-loop containing nucleoside triphosphate hydrolases"/>
    <property type="match status" value="1"/>
</dbReference>
<dbReference type="RefSeq" id="WP_320188723.1">
    <property type="nucleotide sequence ID" value="NZ_CP133554.1"/>
</dbReference>
<gene>
    <name evidence="1" type="ORF">RMS29_25710</name>
</gene>
<protein>
    <submittedName>
        <fullName evidence="1">ATP-binding protein</fullName>
    </submittedName>
</protein>
<keyword evidence="1" id="KW-0067">ATP-binding</keyword>
<keyword evidence="2" id="KW-1185">Reference proteome</keyword>
<comment type="caution">
    <text evidence="1">The sequence shown here is derived from an EMBL/GenBank/DDBJ whole genome shotgun (WGS) entry which is preliminary data.</text>
</comment>
<dbReference type="GO" id="GO:0005524">
    <property type="term" value="F:ATP binding"/>
    <property type="evidence" value="ECO:0007669"/>
    <property type="project" value="UniProtKB-KW"/>
</dbReference>
<dbReference type="SUPFAM" id="SSF48371">
    <property type="entry name" value="ARM repeat"/>
    <property type="match status" value="1"/>
</dbReference>
<name>A0ABU4W487_9HYPH</name>
<dbReference type="Gene3D" id="1.25.10.10">
    <property type="entry name" value="Leucine-rich Repeat Variant"/>
    <property type="match status" value="1"/>
</dbReference>
<reference evidence="1" key="1">
    <citation type="journal article" date="2023" name="Phytobiomes J">
        <title>Deciphering the key players within the bacterial microbiota associated with aerial crown gall tumors on rhododendron: Insights into the gallobiome.</title>
        <authorList>
            <person name="Kuzmanovic N."/>
            <person name="Nesme J."/>
            <person name="Wolf J."/>
            <person name="Neumann-Schaal M."/>
            <person name="Petersen J."/>
            <person name="Fernandez-Gnecco G."/>
            <person name="Sproeer C."/>
            <person name="Bunk B."/>
            <person name="Overmann J."/>
            <person name="Sorensen S.J."/>
            <person name="Idczak E."/>
            <person name="Smalla K."/>
        </authorList>
    </citation>
    <scope>NUCLEOTIDE SEQUENCE [LARGE SCALE GENOMIC DNA]</scope>
    <source>
        <strain evidence="1">Rho-14.1</strain>
    </source>
</reference>
<proteinExistence type="predicted"/>
<keyword evidence="1" id="KW-0547">Nucleotide-binding</keyword>
<accession>A0ABU4W487</accession>
<dbReference type="EMBL" id="JAVRAD010000020">
    <property type="protein sequence ID" value="MDX8332605.1"/>
    <property type="molecule type" value="Genomic_DNA"/>
</dbReference>
<dbReference type="Proteomes" id="UP001277561">
    <property type="component" value="Unassembled WGS sequence"/>
</dbReference>